<feature type="transmembrane region" description="Helical" evidence="2">
    <location>
        <begin position="50"/>
        <end position="74"/>
    </location>
</feature>
<keyword evidence="2" id="KW-0812">Transmembrane</keyword>
<accession>A0ABZ0LW04</accession>
<keyword evidence="2" id="KW-1133">Transmembrane helix</keyword>
<gene>
    <name evidence="3" type="ORF">R2D22_16775</name>
</gene>
<feature type="compositionally biased region" description="Basic and acidic residues" evidence="1">
    <location>
        <begin position="1"/>
        <end position="11"/>
    </location>
</feature>
<name>A0ABZ0LW04_9ACTN</name>
<dbReference type="RefSeq" id="WP_318104384.1">
    <property type="nucleotide sequence ID" value="NZ_CP137573.1"/>
</dbReference>
<dbReference type="EMBL" id="CP137573">
    <property type="protein sequence ID" value="WOX22963.1"/>
    <property type="molecule type" value="Genomic_DNA"/>
</dbReference>
<evidence type="ECO:0000313" key="3">
    <source>
        <dbReference type="EMBL" id="WOX22963.1"/>
    </source>
</evidence>
<proteinExistence type="predicted"/>
<organism evidence="3 4">
    <name type="scientific">Streptomyces solicathayae</name>
    <dbReference type="NCBI Taxonomy" id="3081768"/>
    <lineage>
        <taxon>Bacteria</taxon>
        <taxon>Bacillati</taxon>
        <taxon>Actinomycetota</taxon>
        <taxon>Actinomycetes</taxon>
        <taxon>Kitasatosporales</taxon>
        <taxon>Streptomycetaceae</taxon>
        <taxon>Streptomyces</taxon>
    </lineage>
</organism>
<sequence length="439" mass="46088">MPQEQDQHPFEEELGAVMHRTGDSFSAAALPDLASRGLSRGRRRLARRRAGAVGGSVLALALVAVGGAYGGGLLGGNGPERVDQSSVGAGGRAENASGQASAAPDKGGKGLREAQIPVRDLAEILRTNTPAGKWSFENLDGTGQSVLGVFDDGKGKAGVSVGLYRAGEGREAGADQVSCPNEEFVPYDACTSTRLADGARLMVLQGYEYPDRRVDTKAWRAVLLTKDGFLIDASEYNAAAEKDAPISRPNPPFSPAQLKTLVTAEAWRPLLKQLPEPVKPAPGSGGAYQPPATPSGKDVQATLRSLLPKGLRVTSKGGEGEFGYVVVDDGKGKSLVQINVQPDMGDVADQLYTGSGVTTLPNGTKVKLEKKPGEKGGAGVVWWTADTMRKDGFRVVVSAFNAGAQHEAATREEPALTLEQLKGIALSPKWEALPRTVQQ</sequence>
<keyword evidence="2" id="KW-0472">Membrane</keyword>
<evidence type="ECO:0000256" key="1">
    <source>
        <dbReference type="SAM" id="MobiDB-lite"/>
    </source>
</evidence>
<feature type="region of interest" description="Disordered" evidence="1">
    <location>
        <begin position="1"/>
        <end position="22"/>
    </location>
</feature>
<reference evidence="3 4" key="1">
    <citation type="submission" date="2023-10" db="EMBL/GenBank/DDBJ databases">
        <title>The genome sequence of Streptomyces sp. HUAS YS2.</title>
        <authorList>
            <person name="Mo P."/>
        </authorList>
    </citation>
    <scope>NUCLEOTIDE SEQUENCE [LARGE SCALE GENOMIC DNA]</scope>
    <source>
        <strain evidence="3 4">HUAS YS2</strain>
    </source>
</reference>
<dbReference type="Proteomes" id="UP001301731">
    <property type="component" value="Chromosome"/>
</dbReference>
<feature type="region of interest" description="Disordered" evidence="1">
    <location>
        <begin position="74"/>
        <end position="111"/>
    </location>
</feature>
<evidence type="ECO:0000313" key="4">
    <source>
        <dbReference type="Proteomes" id="UP001301731"/>
    </source>
</evidence>
<protein>
    <submittedName>
        <fullName evidence="3">Uncharacterized protein</fullName>
    </submittedName>
</protein>
<evidence type="ECO:0000256" key="2">
    <source>
        <dbReference type="SAM" id="Phobius"/>
    </source>
</evidence>
<feature type="region of interest" description="Disordered" evidence="1">
    <location>
        <begin position="278"/>
        <end position="298"/>
    </location>
</feature>
<keyword evidence="4" id="KW-1185">Reference proteome</keyword>